<keyword evidence="5" id="KW-0732">Signal</keyword>
<keyword evidence="4" id="KW-0812">Transmembrane</keyword>
<dbReference type="Gene3D" id="3.30.200.20">
    <property type="entry name" value="Phosphorylase Kinase, domain 1"/>
    <property type="match status" value="1"/>
</dbReference>
<dbReference type="Gene3D" id="1.10.510.10">
    <property type="entry name" value="Transferase(Phosphotransferase) domain 1"/>
    <property type="match status" value="1"/>
</dbReference>
<keyword evidence="9" id="KW-1133">Transmembrane helix</keyword>
<dbReference type="GO" id="GO:0004674">
    <property type="term" value="F:protein serine/threonine kinase activity"/>
    <property type="evidence" value="ECO:0007669"/>
    <property type="project" value="UniProtKB-KW"/>
</dbReference>
<dbReference type="STRING" id="4232.A0A251SG51"/>
<dbReference type="InterPro" id="IPR008271">
    <property type="entry name" value="Ser/Thr_kinase_AS"/>
</dbReference>
<reference evidence="15" key="2">
    <citation type="submission" date="2017-02" db="EMBL/GenBank/DDBJ databases">
        <title>Sunflower complete genome.</title>
        <authorList>
            <person name="Langlade N."/>
            <person name="Munos S."/>
        </authorList>
    </citation>
    <scope>NUCLEOTIDE SEQUENCE [LARGE SCALE GENOMIC DNA]</scope>
    <source>
        <tissue evidence="15">Leaves</tissue>
    </source>
</reference>
<keyword evidence="3 14" id="KW-0808">Transferase</keyword>
<dbReference type="Proteomes" id="UP000215914">
    <property type="component" value="Chromosome 14"/>
</dbReference>
<evidence type="ECO:0000256" key="11">
    <source>
        <dbReference type="ARBA" id="ARBA00047558"/>
    </source>
</evidence>
<keyword evidence="16" id="KW-1185">Reference proteome</keyword>
<keyword evidence="6" id="KW-0547">Nucleotide-binding</keyword>
<evidence type="ECO:0000313" key="14">
    <source>
        <dbReference type="EMBL" id="KAF5768460.1"/>
    </source>
</evidence>
<evidence type="ECO:0000256" key="6">
    <source>
        <dbReference type="ARBA" id="ARBA00022741"/>
    </source>
</evidence>
<dbReference type="GO" id="GO:0007166">
    <property type="term" value="P:cell surface receptor signaling pathway"/>
    <property type="evidence" value="ECO:0000318"/>
    <property type="project" value="GO_Central"/>
</dbReference>
<dbReference type="OMA" id="FTITWER"/>
<feature type="domain" description="Protein kinase" evidence="13">
    <location>
        <begin position="67"/>
        <end position="340"/>
    </location>
</feature>
<dbReference type="PROSITE" id="PS00108">
    <property type="entry name" value="PROTEIN_KINASE_ST"/>
    <property type="match status" value="1"/>
</dbReference>
<gene>
    <name evidence="15" type="ORF">HannXRQ_Chr14g0435521</name>
    <name evidence="14" type="ORF">HanXRQr2_Chr14g0636701</name>
</gene>
<dbReference type="SUPFAM" id="SSF56112">
    <property type="entry name" value="Protein kinase-like (PK-like)"/>
    <property type="match status" value="1"/>
</dbReference>
<comment type="subcellular location">
    <subcellularLocation>
        <location evidence="1">Membrane</location>
        <topology evidence="1">Single-pass type I membrane protein</topology>
    </subcellularLocation>
</comment>
<dbReference type="InterPro" id="IPR045274">
    <property type="entry name" value="WAK-like"/>
</dbReference>
<dbReference type="InterPro" id="IPR000719">
    <property type="entry name" value="Prot_kinase_dom"/>
</dbReference>
<evidence type="ECO:0000313" key="16">
    <source>
        <dbReference type="Proteomes" id="UP000215914"/>
    </source>
</evidence>
<evidence type="ECO:0000256" key="12">
    <source>
        <dbReference type="ARBA" id="ARBA00047951"/>
    </source>
</evidence>
<reference evidence="14" key="3">
    <citation type="submission" date="2020-06" db="EMBL/GenBank/DDBJ databases">
        <title>Helianthus annuus Genome sequencing and assembly Release 2.</title>
        <authorList>
            <person name="Gouzy J."/>
            <person name="Langlade N."/>
            <person name="Munos S."/>
        </authorList>
    </citation>
    <scope>NUCLEOTIDE SEQUENCE</scope>
    <source>
        <tissue evidence="14">Leaves</tissue>
    </source>
</reference>
<organism evidence="15 16">
    <name type="scientific">Helianthus annuus</name>
    <name type="common">Common sunflower</name>
    <dbReference type="NCBI Taxonomy" id="4232"/>
    <lineage>
        <taxon>Eukaryota</taxon>
        <taxon>Viridiplantae</taxon>
        <taxon>Streptophyta</taxon>
        <taxon>Embryophyta</taxon>
        <taxon>Tracheophyta</taxon>
        <taxon>Spermatophyta</taxon>
        <taxon>Magnoliopsida</taxon>
        <taxon>eudicotyledons</taxon>
        <taxon>Gunneridae</taxon>
        <taxon>Pentapetalae</taxon>
        <taxon>asterids</taxon>
        <taxon>campanulids</taxon>
        <taxon>Asterales</taxon>
        <taxon>Asteraceae</taxon>
        <taxon>Asteroideae</taxon>
        <taxon>Heliantheae alliance</taxon>
        <taxon>Heliantheae</taxon>
        <taxon>Helianthus</taxon>
    </lineage>
</organism>
<sequence>MGVLFLIATSFVLYKFIKKSKERRQRKRFFKRNGGLLLKQQEEADSSLVDKTIHFTSHELKKATDNFNENIILGRGGQGTVYKGMLVDGRIMAVKKSKIVDESQLEQFINEVVILSQVNHRNVVKLLGCCLETDVPLLVSEYIPNGTLYDRLHNGSYEFPFSLSMRLQIATEVAGALAYLHSAISIPIYHRDIKTTNILLDEKYRAKVSDFGTSRLVSVEQTHLTTIVKGTFGYLDPEYFQSSQFTEKSDVYSFGVVLIELLTGERPISLTRFGETKSLVTHFTLAMEEGRVMSIFDATVIKEGTRDVLLIVADLAIRCLNMNGKYRPTMKEVAIELETIRTSHTPSTFRADTDHVNGKYRPVMKEVATELETIRMSHTPSTFRADTDHVMYGEELSITYGESSSTLSFIDSLSQ</sequence>
<evidence type="ECO:0000256" key="7">
    <source>
        <dbReference type="ARBA" id="ARBA00022777"/>
    </source>
</evidence>
<evidence type="ECO:0000256" key="1">
    <source>
        <dbReference type="ARBA" id="ARBA00004479"/>
    </source>
</evidence>
<evidence type="ECO:0000313" key="15">
    <source>
        <dbReference type="EMBL" id="OTF97522.1"/>
    </source>
</evidence>
<evidence type="ECO:0000256" key="9">
    <source>
        <dbReference type="ARBA" id="ARBA00022989"/>
    </source>
</evidence>
<dbReference type="CDD" id="cd14066">
    <property type="entry name" value="STKc_IRAK"/>
    <property type="match status" value="1"/>
</dbReference>
<dbReference type="PANTHER" id="PTHR27005:SF388">
    <property type="entry name" value="MITOGEN-ACTIVATED PROTEIN (MAP) KINASE KINASE KINASE 10-RELATED"/>
    <property type="match status" value="1"/>
</dbReference>
<dbReference type="FunFam" id="1.10.510.10:FF:000084">
    <property type="entry name" value="Wall-associated receptor kinase 2"/>
    <property type="match status" value="1"/>
</dbReference>
<keyword evidence="2" id="KW-0723">Serine/threonine-protein kinase</keyword>
<keyword evidence="10" id="KW-0472">Membrane</keyword>
<dbReference type="PROSITE" id="PS50011">
    <property type="entry name" value="PROTEIN_KINASE_DOM"/>
    <property type="match status" value="1"/>
</dbReference>
<evidence type="ECO:0000256" key="8">
    <source>
        <dbReference type="ARBA" id="ARBA00022840"/>
    </source>
</evidence>
<evidence type="ECO:0000256" key="3">
    <source>
        <dbReference type="ARBA" id="ARBA00022679"/>
    </source>
</evidence>
<comment type="catalytic activity">
    <reaction evidence="11">
        <text>L-seryl-[protein] + ATP = O-phospho-L-seryl-[protein] + ADP + H(+)</text>
        <dbReference type="Rhea" id="RHEA:17989"/>
        <dbReference type="Rhea" id="RHEA-COMP:9863"/>
        <dbReference type="Rhea" id="RHEA-COMP:11604"/>
        <dbReference type="ChEBI" id="CHEBI:15378"/>
        <dbReference type="ChEBI" id="CHEBI:29999"/>
        <dbReference type="ChEBI" id="CHEBI:30616"/>
        <dbReference type="ChEBI" id="CHEBI:83421"/>
        <dbReference type="ChEBI" id="CHEBI:456216"/>
    </reaction>
</comment>
<dbReference type="FunFam" id="3.30.200.20:FF:000043">
    <property type="entry name" value="Wall-associated receptor kinase 2"/>
    <property type="match status" value="1"/>
</dbReference>
<proteinExistence type="predicted"/>
<dbReference type="PANTHER" id="PTHR27005">
    <property type="entry name" value="WALL-ASSOCIATED RECEPTOR KINASE-LIKE 21"/>
    <property type="match status" value="1"/>
</dbReference>
<evidence type="ECO:0000256" key="4">
    <source>
        <dbReference type="ARBA" id="ARBA00022692"/>
    </source>
</evidence>
<dbReference type="Gramene" id="mRNA:HanXRQr2_Chr14g0636701">
    <property type="protein sequence ID" value="CDS:HanXRQr2_Chr14g0636701.1"/>
    <property type="gene ID" value="HanXRQr2_Chr14g0636701"/>
</dbReference>
<dbReference type="InterPro" id="IPR011009">
    <property type="entry name" value="Kinase-like_dom_sf"/>
</dbReference>
<evidence type="ECO:0000256" key="5">
    <source>
        <dbReference type="ARBA" id="ARBA00022729"/>
    </source>
</evidence>
<dbReference type="AlphaFoldDB" id="A0A251SG51"/>
<dbReference type="EMBL" id="MNCJ02000329">
    <property type="protein sequence ID" value="KAF5768460.1"/>
    <property type="molecule type" value="Genomic_DNA"/>
</dbReference>
<evidence type="ECO:0000256" key="10">
    <source>
        <dbReference type="ARBA" id="ARBA00023136"/>
    </source>
</evidence>
<protein>
    <recommendedName>
        <fullName evidence="13">Protein kinase domain-containing protein</fullName>
    </recommendedName>
</protein>
<dbReference type="Pfam" id="PF00069">
    <property type="entry name" value="Pkinase"/>
    <property type="match status" value="1"/>
</dbReference>
<keyword evidence="8" id="KW-0067">ATP-binding</keyword>
<dbReference type="OrthoDB" id="4062651at2759"/>
<dbReference type="InParanoid" id="A0A251SG51"/>
<reference evidence="14 16" key="1">
    <citation type="journal article" date="2017" name="Nature">
        <title>The sunflower genome provides insights into oil metabolism, flowering and Asterid evolution.</title>
        <authorList>
            <person name="Badouin H."/>
            <person name="Gouzy J."/>
            <person name="Grassa C.J."/>
            <person name="Murat F."/>
            <person name="Staton S.E."/>
            <person name="Cottret L."/>
            <person name="Lelandais-Briere C."/>
            <person name="Owens G.L."/>
            <person name="Carrere S."/>
            <person name="Mayjonade B."/>
            <person name="Legrand L."/>
            <person name="Gill N."/>
            <person name="Kane N.C."/>
            <person name="Bowers J.E."/>
            <person name="Hubner S."/>
            <person name="Bellec A."/>
            <person name="Berard A."/>
            <person name="Berges H."/>
            <person name="Blanchet N."/>
            <person name="Boniface M.C."/>
            <person name="Brunel D."/>
            <person name="Catrice O."/>
            <person name="Chaidir N."/>
            <person name="Claudel C."/>
            <person name="Donnadieu C."/>
            <person name="Faraut T."/>
            <person name="Fievet G."/>
            <person name="Helmstetter N."/>
            <person name="King M."/>
            <person name="Knapp S.J."/>
            <person name="Lai Z."/>
            <person name="Le Paslier M.C."/>
            <person name="Lippi Y."/>
            <person name="Lorenzon L."/>
            <person name="Mandel J.R."/>
            <person name="Marage G."/>
            <person name="Marchand G."/>
            <person name="Marquand E."/>
            <person name="Bret-Mestries E."/>
            <person name="Morien E."/>
            <person name="Nambeesan S."/>
            <person name="Nguyen T."/>
            <person name="Pegot-Espagnet P."/>
            <person name="Pouilly N."/>
            <person name="Raftis F."/>
            <person name="Sallet E."/>
            <person name="Schiex T."/>
            <person name="Thomas J."/>
            <person name="Vandecasteele C."/>
            <person name="Vares D."/>
            <person name="Vear F."/>
            <person name="Vautrin S."/>
            <person name="Crespi M."/>
            <person name="Mangin B."/>
            <person name="Burke J.M."/>
            <person name="Salse J."/>
            <person name="Munos S."/>
            <person name="Vincourt P."/>
            <person name="Rieseberg L.H."/>
            <person name="Langlade N.B."/>
        </authorList>
    </citation>
    <scope>NUCLEOTIDE SEQUENCE [LARGE SCALE GENOMIC DNA]</scope>
    <source>
        <strain evidence="16">cv. SF193</strain>
        <tissue evidence="14">Leaves</tissue>
    </source>
</reference>
<dbReference type="EMBL" id="CM007903">
    <property type="protein sequence ID" value="OTF97522.1"/>
    <property type="molecule type" value="Genomic_DNA"/>
</dbReference>
<name>A0A251SG51_HELAN</name>
<accession>A0A251SG51</accession>
<dbReference type="GO" id="GO:0005886">
    <property type="term" value="C:plasma membrane"/>
    <property type="evidence" value="ECO:0000318"/>
    <property type="project" value="GO_Central"/>
</dbReference>
<comment type="catalytic activity">
    <reaction evidence="12">
        <text>L-threonyl-[protein] + ATP = O-phospho-L-threonyl-[protein] + ADP + H(+)</text>
        <dbReference type="Rhea" id="RHEA:46608"/>
        <dbReference type="Rhea" id="RHEA-COMP:11060"/>
        <dbReference type="Rhea" id="RHEA-COMP:11605"/>
        <dbReference type="ChEBI" id="CHEBI:15378"/>
        <dbReference type="ChEBI" id="CHEBI:30013"/>
        <dbReference type="ChEBI" id="CHEBI:30616"/>
        <dbReference type="ChEBI" id="CHEBI:61977"/>
        <dbReference type="ChEBI" id="CHEBI:456216"/>
    </reaction>
</comment>
<evidence type="ECO:0000259" key="13">
    <source>
        <dbReference type="PROSITE" id="PS50011"/>
    </source>
</evidence>
<dbReference type="GO" id="GO:0005524">
    <property type="term" value="F:ATP binding"/>
    <property type="evidence" value="ECO:0007669"/>
    <property type="project" value="UniProtKB-KW"/>
</dbReference>
<keyword evidence="7" id="KW-0418">Kinase</keyword>
<dbReference type="SMART" id="SM00220">
    <property type="entry name" value="S_TKc"/>
    <property type="match status" value="1"/>
</dbReference>
<evidence type="ECO:0000256" key="2">
    <source>
        <dbReference type="ARBA" id="ARBA00022527"/>
    </source>
</evidence>